<comment type="similarity">
    <text evidence="2">Belongs to the cysteine synthase/cystathionine beta-synthase family.</text>
</comment>
<keyword evidence="6" id="KW-0198">Cysteine biosynthesis</keyword>
<evidence type="ECO:0000259" key="8">
    <source>
        <dbReference type="Pfam" id="PF00291"/>
    </source>
</evidence>
<gene>
    <name evidence="9" type="ORF">TGP89_278910</name>
</gene>
<evidence type="ECO:0000256" key="7">
    <source>
        <dbReference type="SAM" id="MobiDB-lite"/>
    </source>
</evidence>
<evidence type="ECO:0000256" key="1">
    <source>
        <dbReference type="ARBA" id="ARBA00001933"/>
    </source>
</evidence>
<dbReference type="NCBIfam" id="NF007989">
    <property type="entry name" value="PRK10717.1"/>
    <property type="match status" value="1"/>
</dbReference>
<feature type="compositionally biased region" description="Polar residues" evidence="7">
    <location>
        <begin position="142"/>
        <end position="166"/>
    </location>
</feature>
<dbReference type="InterPro" id="IPR001926">
    <property type="entry name" value="TrpB-like_PALP"/>
</dbReference>
<reference evidence="9 10" key="1">
    <citation type="submission" date="2014-03" db="EMBL/GenBank/DDBJ databases">
        <authorList>
            <person name="Sibley D."/>
            <person name="Venepally P."/>
            <person name="Karamycheva S."/>
            <person name="Hadjithomas M."/>
            <person name="Khan A."/>
            <person name="Brunk B."/>
            <person name="Roos D."/>
            <person name="Caler E."/>
            <person name="Lorenzi H."/>
        </authorList>
    </citation>
    <scope>NUCLEOTIDE SEQUENCE [LARGE SCALE GENOMIC DNA]</scope>
    <source>
        <strain evidence="10">p89</strain>
    </source>
</reference>
<sequence>MTVFPLLPPKTGKMSLRSALPTFSFTPRVLLWQHRVFPRPSISQSSSRISAGLYGASCMPTGSVSLSTPVTVSSEMPRLQLQKNPFREVPQAGNELGFLSQPRSPLNGVAFEKVLALFAGTLESRIAPSRNPPFLVDKKTFTSTRKQSSEANQPGNQTAATRQPTGRSENRQENRMQENNLRSAEQSTISSPEPGNPNFSRGALAAGKRRREKTSALRVCENFLDAVGMTPLIYLRRASQETHCDIFAKCEFNNPGGSVKDRPAKYILEQAEKEGRLGGSQNWIVEGSAGNTAIGLALASKPRGYRVVCVIPDTQTQDKKDMLKVCGALVVEVPFHKVWHPDHFVAFSGRLASVMNACWGNQFDNLANQLSHYETTGPEIWDQMDGRIDGFVSAAGTGGTVSGVSRYLRSQHPEIQIALADIPGSALYRYFTEGVLRAEGASVVENIGQGRITGQLQDFRPDVAFEISDVESLTWTHSLLEDEGLAVGMSSGVNVAAAVRLAKRLGPGHRICTILCDSGTRYAKKQWNISFLREEGLPYPRLLADQKREMSAIMEAIHVAYAPQHVVERIEKEHENDISAPGSKL</sequence>
<dbReference type="FunFam" id="3.40.50.1100:FF:000016">
    <property type="entry name" value="Cysteine synthase A"/>
    <property type="match status" value="1"/>
</dbReference>
<dbReference type="GO" id="GO:0016829">
    <property type="term" value="F:lyase activity"/>
    <property type="evidence" value="ECO:0007669"/>
    <property type="project" value="UniProtKB-KW"/>
</dbReference>
<dbReference type="CDD" id="cd01561">
    <property type="entry name" value="CBS_like"/>
    <property type="match status" value="1"/>
</dbReference>
<dbReference type="VEuPathDB" id="ToxoDB:TGP89_278910"/>
<evidence type="ECO:0000256" key="5">
    <source>
        <dbReference type="ARBA" id="ARBA00022898"/>
    </source>
</evidence>
<dbReference type="EMBL" id="AEYI02001913">
    <property type="protein sequence ID" value="KFG31868.1"/>
    <property type="molecule type" value="Genomic_DNA"/>
</dbReference>
<feature type="domain" description="Tryptophan synthase beta chain-like PALP" evidence="8">
    <location>
        <begin position="225"/>
        <end position="517"/>
    </location>
</feature>
<evidence type="ECO:0000256" key="6">
    <source>
        <dbReference type="ARBA" id="ARBA00023192"/>
    </source>
</evidence>
<dbReference type="Pfam" id="PF00291">
    <property type="entry name" value="PALP"/>
    <property type="match status" value="1"/>
</dbReference>
<evidence type="ECO:0000256" key="2">
    <source>
        <dbReference type="ARBA" id="ARBA00007103"/>
    </source>
</evidence>
<keyword evidence="9" id="KW-0456">Lyase</keyword>
<comment type="caution">
    <text evidence="9">The sequence shown here is derived from an EMBL/GenBank/DDBJ whole genome shotgun (WGS) entry which is preliminary data.</text>
</comment>
<name>A0A086JIA0_TOXGO</name>
<dbReference type="SUPFAM" id="SSF53686">
    <property type="entry name" value="Tryptophan synthase beta subunit-like PLP-dependent enzymes"/>
    <property type="match status" value="1"/>
</dbReference>
<protein>
    <submittedName>
        <fullName evidence="9">Putative O-acetylserine (Thiol) lyase 2</fullName>
        <ecNumber evidence="9">2.5.1.47</ecNumber>
    </submittedName>
</protein>
<dbReference type="EC" id="2.5.1.47" evidence="9"/>
<dbReference type="InterPro" id="IPR050214">
    <property type="entry name" value="Cys_Synth/Cystath_Beta-Synth"/>
</dbReference>
<organism evidence="9 10">
    <name type="scientific">Toxoplasma gondii p89</name>
    <dbReference type="NCBI Taxonomy" id="943119"/>
    <lineage>
        <taxon>Eukaryota</taxon>
        <taxon>Sar</taxon>
        <taxon>Alveolata</taxon>
        <taxon>Apicomplexa</taxon>
        <taxon>Conoidasida</taxon>
        <taxon>Coccidia</taxon>
        <taxon>Eucoccidiorida</taxon>
        <taxon>Eimeriorina</taxon>
        <taxon>Sarcocystidae</taxon>
        <taxon>Toxoplasma</taxon>
    </lineage>
</organism>
<dbReference type="GO" id="GO:0006535">
    <property type="term" value="P:cysteine biosynthetic process from serine"/>
    <property type="evidence" value="ECO:0007669"/>
    <property type="project" value="InterPro"/>
</dbReference>
<proteinExistence type="inferred from homology"/>
<keyword evidence="4 9" id="KW-0808">Transferase</keyword>
<dbReference type="PROSITE" id="PS00901">
    <property type="entry name" value="CYS_SYNTHASE"/>
    <property type="match status" value="1"/>
</dbReference>
<comment type="cofactor">
    <cofactor evidence="1">
        <name>pyridoxal 5'-phosphate</name>
        <dbReference type="ChEBI" id="CHEBI:597326"/>
    </cofactor>
</comment>
<dbReference type="Proteomes" id="UP000028828">
    <property type="component" value="Unassembled WGS sequence"/>
</dbReference>
<evidence type="ECO:0000313" key="9">
    <source>
        <dbReference type="EMBL" id="KFG31868.1"/>
    </source>
</evidence>
<evidence type="ECO:0000313" key="10">
    <source>
        <dbReference type="Proteomes" id="UP000028828"/>
    </source>
</evidence>
<feature type="region of interest" description="Disordered" evidence="7">
    <location>
        <begin position="142"/>
        <end position="211"/>
    </location>
</feature>
<dbReference type="PANTHER" id="PTHR10314">
    <property type="entry name" value="CYSTATHIONINE BETA-SYNTHASE"/>
    <property type="match status" value="1"/>
</dbReference>
<evidence type="ECO:0000256" key="3">
    <source>
        <dbReference type="ARBA" id="ARBA00022605"/>
    </source>
</evidence>
<dbReference type="GO" id="GO:0004124">
    <property type="term" value="F:cysteine synthase activity"/>
    <property type="evidence" value="ECO:0007669"/>
    <property type="project" value="UniProtKB-EC"/>
</dbReference>
<feature type="compositionally biased region" description="Polar residues" evidence="7">
    <location>
        <begin position="183"/>
        <end position="199"/>
    </location>
</feature>
<keyword evidence="5" id="KW-0663">Pyridoxal phosphate</keyword>
<evidence type="ECO:0000256" key="4">
    <source>
        <dbReference type="ARBA" id="ARBA00022679"/>
    </source>
</evidence>
<dbReference type="InterPro" id="IPR001216">
    <property type="entry name" value="P-phosphate_BS"/>
</dbReference>
<accession>A0A086JIA0</accession>
<keyword evidence="3" id="KW-0028">Amino-acid biosynthesis</keyword>
<dbReference type="InterPro" id="IPR036052">
    <property type="entry name" value="TrpB-like_PALP_sf"/>
</dbReference>
<dbReference type="Gene3D" id="3.40.50.1100">
    <property type="match status" value="2"/>
</dbReference>
<dbReference type="AlphaFoldDB" id="A0A086JIA0"/>
<dbReference type="OrthoDB" id="329263at2759"/>